<evidence type="ECO:0000313" key="2">
    <source>
        <dbReference type="Proteomes" id="UP001457282"/>
    </source>
</evidence>
<name>A0AAW1WC29_RUBAR</name>
<comment type="caution">
    <text evidence="1">The sequence shown here is derived from an EMBL/GenBank/DDBJ whole genome shotgun (WGS) entry which is preliminary data.</text>
</comment>
<evidence type="ECO:0000313" key="1">
    <source>
        <dbReference type="EMBL" id="KAK9922017.1"/>
    </source>
</evidence>
<sequence length="66" mass="7570">MVWVDWYGGCCLIAGDFEFEVVKERGGSRVWGWIGQREWCHGLELVIAAFWRLAWRCSGNAGLGDY</sequence>
<protein>
    <submittedName>
        <fullName evidence="1">Uncharacterized protein</fullName>
    </submittedName>
</protein>
<gene>
    <name evidence="1" type="ORF">M0R45_030501</name>
</gene>
<dbReference type="AlphaFoldDB" id="A0AAW1WC29"/>
<proteinExistence type="predicted"/>
<organism evidence="1 2">
    <name type="scientific">Rubus argutus</name>
    <name type="common">Southern blackberry</name>
    <dbReference type="NCBI Taxonomy" id="59490"/>
    <lineage>
        <taxon>Eukaryota</taxon>
        <taxon>Viridiplantae</taxon>
        <taxon>Streptophyta</taxon>
        <taxon>Embryophyta</taxon>
        <taxon>Tracheophyta</taxon>
        <taxon>Spermatophyta</taxon>
        <taxon>Magnoliopsida</taxon>
        <taxon>eudicotyledons</taxon>
        <taxon>Gunneridae</taxon>
        <taxon>Pentapetalae</taxon>
        <taxon>rosids</taxon>
        <taxon>fabids</taxon>
        <taxon>Rosales</taxon>
        <taxon>Rosaceae</taxon>
        <taxon>Rosoideae</taxon>
        <taxon>Rosoideae incertae sedis</taxon>
        <taxon>Rubus</taxon>
    </lineage>
</organism>
<reference evidence="1 2" key="1">
    <citation type="journal article" date="2023" name="G3 (Bethesda)">
        <title>A chromosome-length genome assembly and annotation of blackberry (Rubus argutus, cv. 'Hillquist').</title>
        <authorList>
            <person name="Bruna T."/>
            <person name="Aryal R."/>
            <person name="Dudchenko O."/>
            <person name="Sargent D.J."/>
            <person name="Mead D."/>
            <person name="Buti M."/>
            <person name="Cavallini A."/>
            <person name="Hytonen T."/>
            <person name="Andres J."/>
            <person name="Pham M."/>
            <person name="Weisz D."/>
            <person name="Mascagni F."/>
            <person name="Usai G."/>
            <person name="Natali L."/>
            <person name="Bassil N."/>
            <person name="Fernandez G.E."/>
            <person name="Lomsadze A."/>
            <person name="Armour M."/>
            <person name="Olukolu B."/>
            <person name="Poorten T."/>
            <person name="Britton C."/>
            <person name="Davik J."/>
            <person name="Ashrafi H."/>
            <person name="Aiden E.L."/>
            <person name="Borodovsky M."/>
            <person name="Worthington M."/>
        </authorList>
    </citation>
    <scope>NUCLEOTIDE SEQUENCE [LARGE SCALE GENOMIC DNA]</scope>
    <source>
        <strain evidence="1">PI 553951</strain>
    </source>
</reference>
<dbReference type="EMBL" id="JBEDUW010000006">
    <property type="protein sequence ID" value="KAK9922017.1"/>
    <property type="molecule type" value="Genomic_DNA"/>
</dbReference>
<dbReference type="Proteomes" id="UP001457282">
    <property type="component" value="Unassembled WGS sequence"/>
</dbReference>
<accession>A0AAW1WC29</accession>
<keyword evidence="2" id="KW-1185">Reference proteome</keyword>